<dbReference type="KEGG" id="asx:CDL62_06530"/>
<evidence type="ECO:0000313" key="5">
    <source>
        <dbReference type="Proteomes" id="UP000191055"/>
    </source>
</evidence>
<dbReference type="CDD" id="cd03034">
    <property type="entry name" value="ArsC_ArsC"/>
    <property type="match status" value="1"/>
</dbReference>
<organism evidence="4 5">
    <name type="scientific">Alkalitalea saponilacus</name>
    <dbReference type="NCBI Taxonomy" id="889453"/>
    <lineage>
        <taxon>Bacteria</taxon>
        <taxon>Pseudomonadati</taxon>
        <taxon>Bacteroidota</taxon>
        <taxon>Bacteroidia</taxon>
        <taxon>Marinilabiliales</taxon>
        <taxon>Marinilabiliaceae</taxon>
        <taxon>Alkalitalea</taxon>
    </lineage>
</organism>
<dbReference type="NCBIfam" id="TIGR00014">
    <property type="entry name" value="arsC"/>
    <property type="match status" value="1"/>
</dbReference>
<gene>
    <name evidence="4" type="ORF">SAMN03080601_00131</name>
</gene>
<evidence type="ECO:0000256" key="3">
    <source>
        <dbReference type="PROSITE-ProRule" id="PRU01282"/>
    </source>
</evidence>
<dbReference type="PANTHER" id="PTHR30041">
    <property type="entry name" value="ARSENATE REDUCTASE"/>
    <property type="match status" value="1"/>
</dbReference>
<dbReference type="Pfam" id="PF03960">
    <property type="entry name" value="ArsC"/>
    <property type="match status" value="1"/>
</dbReference>
<dbReference type="InterPro" id="IPR036249">
    <property type="entry name" value="Thioredoxin-like_sf"/>
</dbReference>
<evidence type="ECO:0000313" key="4">
    <source>
        <dbReference type="EMBL" id="SKB31057.1"/>
    </source>
</evidence>
<dbReference type="EMBL" id="FUYV01000001">
    <property type="protein sequence ID" value="SKB31057.1"/>
    <property type="molecule type" value="Genomic_DNA"/>
</dbReference>
<dbReference type="PANTHER" id="PTHR30041:SF4">
    <property type="entry name" value="ARSENATE REDUCTASE"/>
    <property type="match status" value="1"/>
</dbReference>
<protein>
    <submittedName>
        <fullName evidence="4">Arsenate reductase</fullName>
    </submittedName>
</protein>
<accession>A0A1T5A8K8</accession>
<dbReference type="OrthoDB" id="9808142at2"/>
<keyword evidence="2" id="KW-0560">Oxidoreductase</keyword>
<keyword evidence="5" id="KW-1185">Reference proteome</keyword>
<dbReference type="PROSITE" id="PS51353">
    <property type="entry name" value="ARSC"/>
    <property type="match status" value="1"/>
</dbReference>
<evidence type="ECO:0000256" key="2">
    <source>
        <dbReference type="ARBA" id="ARBA00023002"/>
    </source>
</evidence>
<dbReference type="SUPFAM" id="SSF52833">
    <property type="entry name" value="Thioredoxin-like"/>
    <property type="match status" value="1"/>
</dbReference>
<dbReference type="InterPro" id="IPR006660">
    <property type="entry name" value="Arsenate_reductase-like"/>
</dbReference>
<dbReference type="Proteomes" id="UP000191055">
    <property type="component" value="Unassembled WGS sequence"/>
</dbReference>
<proteinExistence type="inferred from homology"/>
<evidence type="ECO:0000256" key="1">
    <source>
        <dbReference type="ARBA" id="ARBA00007198"/>
    </source>
</evidence>
<dbReference type="Gene3D" id="3.40.30.10">
    <property type="entry name" value="Glutaredoxin"/>
    <property type="match status" value="1"/>
</dbReference>
<comment type="similarity">
    <text evidence="1 3">Belongs to the ArsC family.</text>
</comment>
<reference evidence="4 5" key="1">
    <citation type="submission" date="2017-02" db="EMBL/GenBank/DDBJ databases">
        <authorList>
            <person name="Peterson S.W."/>
        </authorList>
    </citation>
    <scope>NUCLEOTIDE SEQUENCE [LARGE SCALE GENOMIC DNA]</scope>
    <source>
        <strain evidence="4 5">DSM 24412</strain>
    </source>
</reference>
<dbReference type="AlphaFoldDB" id="A0A1T5A8K8"/>
<name>A0A1T5A8K8_9BACT</name>
<dbReference type="InterPro" id="IPR006659">
    <property type="entry name" value="Arsenate_reductase"/>
</dbReference>
<sequence length="113" mass="13549">MIQILHNPRCKKSREGLSFLIEKGIEPEEIRYLDNPLTKDQIRELIKKMNIKPEDWVRKNEEIYKQNYKNRNLTDEEWIEILFTHPKLLERPVIINGDKAVIARPVEKISEIL</sequence>
<dbReference type="GO" id="GO:0008794">
    <property type="term" value="F:arsenate reductase (glutaredoxin) activity"/>
    <property type="evidence" value="ECO:0007669"/>
    <property type="project" value="InterPro"/>
</dbReference>
<dbReference type="STRING" id="889453.SAMN03080601_00131"/>
<dbReference type="RefSeq" id="WP_079555927.1">
    <property type="nucleotide sequence ID" value="NZ_CP021904.1"/>
</dbReference>